<evidence type="ECO:0000256" key="2">
    <source>
        <dbReference type="ARBA" id="ARBA00010617"/>
    </source>
</evidence>
<keyword evidence="10" id="KW-1185">Reference proteome</keyword>
<dbReference type="GO" id="GO:0005506">
    <property type="term" value="F:iron ion binding"/>
    <property type="evidence" value="ECO:0007669"/>
    <property type="project" value="InterPro"/>
</dbReference>
<evidence type="ECO:0000256" key="5">
    <source>
        <dbReference type="ARBA" id="ARBA00023002"/>
    </source>
</evidence>
<accession>A0A7E4VEE3</accession>
<dbReference type="Pfam" id="PF00067">
    <property type="entry name" value="p450"/>
    <property type="match status" value="1"/>
</dbReference>
<dbReference type="FunFam" id="1.10.630.10:FF:000182">
    <property type="entry name" value="Cytochrome P450 3A4"/>
    <property type="match status" value="1"/>
</dbReference>
<comment type="similarity">
    <text evidence="2 9">Belongs to the cytochrome P450 family.</text>
</comment>
<sequence>MGLITIVLVALLIGLGIHIFIKRIKFMRLRDECGFDGPPIGFIQFLIGHMYDIVKDAIVNGPENGAYFVIKLHEKYGETFGHYFGWHFAVRTTDPVIMKEVFIKQFGNFTDRENNTYTMGYPLGESLLQIGRDGPHEYGWKEVRSITSPIFTTGKMKAMLPIMHERVVTLIDVLKSKAVDGRINVDVYDEFQALTMDVIGRTAFGVQADSLHDRNDTFYVNGRNFFNEFTIEKSWMLLVSIMVPFLGTICRPYSKLNGYQQIIAKNLTEVVTERRKRMESGWTPKGQVDLIDLLLQQDIIRQQNENKPPMHIDTIVSNCYGFLLAGYETTSTALAFTAWLLAKNPHVQEKLYAEIVEKVGNDSKARGEYDVVMKLPYLDAVFQESLRIRPPVIFFSSRTCVKETYINGFKFTPGTHVGSPVHAIHWDPNLWPNPEVFDPERFIDGKPAHEMAWVAFGVGPRHCVGQRFAEMEYKFALLELIQSFKLELTEKSDDPLQHRVNIVVLRPLNGVHLALVPRD</sequence>
<dbReference type="InterPro" id="IPR001128">
    <property type="entry name" value="Cyt_P450"/>
</dbReference>
<dbReference type="Gene3D" id="1.10.630.10">
    <property type="entry name" value="Cytochrome P450"/>
    <property type="match status" value="1"/>
</dbReference>
<dbReference type="SUPFAM" id="SSF48264">
    <property type="entry name" value="Cytochrome P450"/>
    <property type="match status" value="1"/>
</dbReference>
<dbReference type="AlphaFoldDB" id="A0A7E4VEE3"/>
<comment type="cofactor">
    <cofactor evidence="1 8">
        <name>heme</name>
        <dbReference type="ChEBI" id="CHEBI:30413"/>
    </cofactor>
</comment>
<name>A0A7E4VEE3_PANRE</name>
<dbReference type="GO" id="GO:0004497">
    <property type="term" value="F:monooxygenase activity"/>
    <property type="evidence" value="ECO:0007669"/>
    <property type="project" value="UniProtKB-KW"/>
</dbReference>
<dbReference type="InterPro" id="IPR050476">
    <property type="entry name" value="Insect_CytP450_Detox"/>
</dbReference>
<reference evidence="10" key="1">
    <citation type="journal article" date="2013" name="Genetics">
        <title>The draft genome and transcriptome of Panagrellus redivivus are shaped by the harsh demands of a free-living lifestyle.</title>
        <authorList>
            <person name="Srinivasan J."/>
            <person name="Dillman A.R."/>
            <person name="Macchietto M.G."/>
            <person name="Heikkinen L."/>
            <person name="Lakso M."/>
            <person name="Fracchia K.M."/>
            <person name="Antoshechkin I."/>
            <person name="Mortazavi A."/>
            <person name="Wong G."/>
            <person name="Sternberg P.W."/>
        </authorList>
    </citation>
    <scope>NUCLEOTIDE SEQUENCE [LARGE SCALE GENOMIC DNA]</scope>
    <source>
        <strain evidence="10">MT8872</strain>
    </source>
</reference>
<dbReference type="PANTHER" id="PTHR24292">
    <property type="entry name" value="CYTOCHROME P450"/>
    <property type="match status" value="1"/>
</dbReference>
<dbReference type="InterPro" id="IPR002401">
    <property type="entry name" value="Cyt_P450_E_grp-I"/>
</dbReference>
<evidence type="ECO:0000256" key="9">
    <source>
        <dbReference type="RuleBase" id="RU000461"/>
    </source>
</evidence>
<protein>
    <submittedName>
        <fullName evidence="11">Cytochrome P450</fullName>
    </submittedName>
</protein>
<organism evidence="10 11">
    <name type="scientific">Panagrellus redivivus</name>
    <name type="common">Microworm</name>
    <dbReference type="NCBI Taxonomy" id="6233"/>
    <lineage>
        <taxon>Eukaryota</taxon>
        <taxon>Metazoa</taxon>
        <taxon>Ecdysozoa</taxon>
        <taxon>Nematoda</taxon>
        <taxon>Chromadorea</taxon>
        <taxon>Rhabditida</taxon>
        <taxon>Tylenchina</taxon>
        <taxon>Panagrolaimomorpha</taxon>
        <taxon>Panagrolaimoidea</taxon>
        <taxon>Panagrolaimidae</taxon>
        <taxon>Panagrellus</taxon>
    </lineage>
</organism>
<dbReference type="Proteomes" id="UP000492821">
    <property type="component" value="Unassembled WGS sequence"/>
</dbReference>
<evidence type="ECO:0000256" key="6">
    <source>
        <dbReference type="ARBA" id="ARBA00023004"/>
    </source>
</evidence>
<evidence type="ECO:0000256" key="1">
    <source>
        <dbReference type="ARBA" id="ARBA00001971"/>
    </source>
</evidence>
<dbReference type="WBParaSite" id="Pan_g19443.t1">
    <property type="protein sequence ID" value="Pan_g19443.t1"/>
    <property type="gene ID" value="Pan_g19443"/>
</dbReference>
<dbReference type="CDD" id="cd11055">
    <property type="entry name" value="CYP3A-like"/>
    <property type="match status" value="1"/>
</dbReference>
<dbReference type="InterPro" id="IPR017972">
    <property type="entry name" value="Cyt_P450_CS"/>
</dbReference>
<evidence type="ECO:0000256" key="3">
    <source>
        <dbReference type="ARBA" id="ARBA00022617"/>
    </source>
</evidence>
<dbReference type="GO" id="GO:0016705">
    <property type="term" value="F:oxidoreductase activity, acting on paired donors, with incorporation or reduction of molecular oxygen"/>
    <property type="evidence" value="ECO:0007669"/>
    <property type="project" value="InterPro"/>
</dbReference>
<reference evidence="11" key="2">
    <citation type="submission" date="2020-10" db="UniProtKB">
        <authorList>
            <consortium name="WormBaseParasite"/>
        </authorList>
    </citation>
    <scope>IDENTIFICATION</scope>
</reference>
<dbReference type="PRINTS" id="PR00463">
    <property type="entry name" value="EP450I"/>
</dbReference>
<dbReference type="PROSITE" id="PS00086">
    <property type="entry name" value="CYTOCHROME_P450"/>
    <property type="match status" value="1"/>
</dbReference>
<feature type="binding site" description="axial binding residue" evidence="8">
    <location>
        <position position="463"/>
    </location>
    <ligand>
        <name>heme</name>
        <dbReference type="ChEBI" id="CHEBI:30413"/>
    </ligand>
    <ligandPart>
        <name>Fe</name>
        <dbReference type="ChEBI" id="CHEBI:18248"/>
    </ligandPart>
</feature>
<evidence type="ECO:0000256" key="4">
    <source>
        <dbReference type="ARBA" id="ARBA00022723"/>
    </source>
</evidence>
<dbReference type="PANTHER" id="PTHR24292:SF102">
    <property type="entry name" value="CYTOCHROME P450 FAMILY-RELATED"/>
    <property type="match status" value="1"/>
</dbReference>
<evidence type="ECO:0000313" key="11">
    <source>
        <dbReference type="WBParaSite" id="Pan_g19443.t1"/>
    </source>
</evidence>
<dbReference type="InterPro" id="IPR036396">
    <property type="entry name" value="Cyt_P450_sf"/>
</dbReference>
<evidence type="ECO:0000256" key="7">
    <source>
        <dbReference type="ARBA" id="ARBA00023033"/>
    </source>
</evidence>
<evidence type="ECO:0000256" key="8">
    <source>
        <dbReference type="PIRSR" id="PIRSR602401-1"/>
    </source>
</evidence>
<keyword evidence="5 9" id="KW-0560">Oxidoreductase</keyword>
<keyword evidence="3 8" id="KW-0349">Heme</keyword>
<proteinExistence type="inferred from homology"/>
<dbReference type="GO" id="GO:0020037">
    <property type="term" value="F:heme binding"/>
    <property type="evidence" value="ECO:0007669"/>
    <property type="project" value="InterPro"/>
</dbReference>
<evidence type="ECO:0000313" key="10">
    <source>
        <dbReference type="Proteomes" id="UP000492821"/>
    </source>
</evidence>
<keyword evidence="7 9" id="KW-0503">Monooxygenase</keyword>
<keyword evidence="6 8" id="KW-0408">Iron</keyword>
<dbReference type="PRINTS" id="PR00385">
    <property type="entry name" value="P450"/>
</dbReference>
<keyword evidence="4 8" id="KW-0479">Metal-binding</keyword>